<dbReference type="Gene3D" id="1.20.58.60">
    <property type="match status" value="1"/>
</dbReference>
<proteinExistence type="predicted"/>
<gene>
    <name evidence="2" type="primary">Syne1_1</name>
    <name evidence="2" type="ORF">E2C01_093993</name>
</gene>
<name>A0A5B7JV09_PORTR</name>
<evidence type="ECO:0000313" key="3">
    <source>
        <dbReference type="Proteomes" id="UP000324222"/>
    </source>
</evidence>
<comment type="caution">
    <text evidence="2">The sequence shown here is derived from an EMBL/GenBank/DDBJ whole genome shotgun (WGS) entry which is preliminary data.</text>
</comment>
<keyword evidence="3" id="KW-1185">Reference proteome</keyword>
<dbReference type="SUPFAM" id="SSF46966">
    <property type="entry name" value="Spectrin repeat"/>
    <property type="match status" value="1"/>
</dbReference>
<dbReference type="AlphaFoldDB" id="A0A5B7JV09"/>
<reference evidence="2 3" key="1">
    <citation type="submission" date="2019-05" db="EMBL/GenBank/DDBJ databases">
        <title>Another draft genome of Portunus trituberculatus and its Hox gene families provides insights of decapod evolution.</title>
        <authorList>
            <person name="Jeong J.-H."/>
            <person name="Song I."/>
            <person name="Kim S."/>
            <person name="Choi T."/>
            <person name="Kim D."/>
            <person name="Ryu S."/>
            <person name="Kim W."/>
        </authorList>
    </citation>
    <scope>NUCLEOTIDE SEQUENCE [LARGE SCALE GENOMIC DNA]</scope>
    <source>
        <tissue evidence="2">Muscle</tissue>
    </source>
</reference>
<accession>A0A5B7JV09</accession>
<dbReference type="Proteomes" id="UP000324222">
    <property type="component" value="Unassembled WGS sequence"/>
</dbReference>
<evidence type="ECO:0000313" key="2">
    <source>
        <dbReference type="EMBL" id="MPC98619.1"/>
    </source>
</evidence>
<feature type="coiled-coil region" evidence="1">
    <location>
        <begin position="28"/>
        <end position="65"/>
    </location>
</feature>
<sequence>MLVETPDSRGEDTEKWLLQISFQLMAENALYICNREQTEEQIESHNEQVDEIVEYQQTLEEVKNKGRKQIDRYIGTVPAIQDKIEHQLHNIQESYDSLLSTATHIQKRLNESLAKFEEYEATLESIEKNLEEWEPIIAEENDTTIQTMEEAKYHLECTRVKSLFTRFQPHIFASLSLCLGKAELRTFHFPAAIKPIKIFFLKKCYEIFFSIHI</sequence>
<keyword evidence="1" id="KW-0175">Coiled coil</keyword>
<dbReference type="OrthoDB" id="18740at2759"/>
<organism evidence="2 3">
    <name type="scientific">Portunus trituberculatus</name>
    <name type="common">Swimming crab</name>
    <name type="synonym">Neptunus trituberculatus</name>
    <dbReference type="NCBI Taxonomy" id="210409"/>
    <lineage>
        <taxon>Eukaryota</taxon>
        <taxon>Metazoa</taxon>
        <taxon>Ecdysozoa</taxon>
        <taxon>Arthropoda</taxon>
        <taxon>Crustacea</taxon>
        <taxon>Multicrustacea</taxon>
        <taxon>Malacostraca</taxon>
        <taxon>Eumalacostraca</taxon>
        <taxon>Eucarida</taxon>
        <taxon>Decapoda</taxon>
        <taxon>Pleocyemata</taxon>
        <taxon>Brachyura</taxon>
        <taxon>Eubrachyura</taxon>
        <taxon>Portunoidea</taxon>
        <taxon>Portunidae</taxon>
        <taxon>Portuninae</taxon>
        <taxon>Portunus</taxon>
    </lineage>
</organism>
<protein>
    <submittedName>
        <fullName evidence="2">Nesprin-1</fullName>
    </submittedName>
</protein>
<evidence type="ECO:0000256" key="1">
    <source>
        <dbReference type="SAM" id="Coils"/>
    </source>
</evidence>
<dbReference type="EMBL" id="VSRR010114858">
    <property type="protein sequence ID" value="MPC98619.1"/>
    <property type="molecule type" value="Genomic_DNA"/>
</dbReference>